<organism evidence="5 6">
    <name type="scientific">Naematelia encephala</name>
    <dbReference type="NCBI Taxonomy" id="71784"/>
    <lineage>
        <taxon>Eukaryota</taxon>
        <taxon>Fungi</taxon>
        <taxon>Dikarya</taxon>
        <taxon>Basidiomycota</taxon>
        <taxon>Agaricomycotina</taxon>
        <taxon>Tremellomycetes</taxon>
        <taxon>Tremellales</taxon>
        <taxon>Naemateliaceae</taxon>
        <taxon>Naematelia</taxon>
    </lineage>
</organism>
<dbReference type="EMBL" id="MCFC01000029">
    <property type="protein sequence ID" value="ORY28818.1"/>
    <property type="molecule type" value="Genomic_DNA"/>
</dbReference>
<keyword evidence="6" id="KW-1185">Reference proteome</keyword>
<evidence type="ECO:0000259" key="4">
    <source>
        <dbReference type="PROSITE" id="PS50048"/>
    </source>
</evidence>
<dbReference type="SUPFAM" id="SSF57701">
    <property type="entry name" value="Zn2/Cys6 DNA-binding domain"/>
    <property type="match status" value="1"/>
</dbReference>
<dbReference type="SMART" id="SM00906">
    <property type="entry name" value="Fungal_trans"/>
    <property type="match status" value="1"/>
</dbReference>
<feature type="compositionally biased region" description="Polar residues" evidence="3">
    <location>
        <begin position="136"/>
        <end position="164"/>
    </location>
</feature>
<evidence type="ECO:0000313" key="6">
    <source>
        <dbReference type="Proteomes" id="UP000193986"/>
    </source>
</evidence>
<dbReference type="SMART" id="SM00066">
    <property type="entry name" value="GAL4"/>
    <property type="match status" value="1"/>
</dbReference>
<feature type="compositionally biased region" description="Pro residues" evidence="3">
    <location>
        <begin position="670"/>
        <end position="683"/>
    </location>
</feature>
<dbReference type="STRING" id="71784.A0A1Y2B1V1"/>
<dbReference type="PROSITE" id="PS00463">
    <property type="entry name" value="ZN2_CY6_FUNGAL_1"/>
    <property type="match status" value="1"/>
</dbReference>
<gene>
    <name evidence="5" type="ORF">BCR39DRAFT_534017</name>
</gene>
<feature type="region of interest" description="Disordered" evidence="3">
    <location>
        <begin position="1"/>
        <end position="23"/>
    </location>
</feature>
<dbReference type="InterPro" id="IPR050797">
    <property type="entry name" value="Carb_Metab_Trans_Reg"/>
</dbReference>
<dbReference type="AlphaFoldDB" id="A0A1Y2B1V1"/>
<feature type="region of interest" description="Disordered" evidence="3">
    <location>
        <begin position="654"/>
        <end position="683"/>
    </location>
</feature>
<dbReference type="PROSITE" id="PS50048">
    <property type="entry name" value="ZN2_CY6_FUNGAL_2"/>
    <property type="match status" value="1"/>
</dbReference>
<dbReference type="Pfam" id="PF00172">
    <property type="entry name" value="Zn_clus"/>
    <property type="match status" value="1"/>
</dbReference>
<dbReference type="GO" id="GO:0006351">
    <property type="term" value="P:DNA-templated transcription"/>
    <property type="evidence" value="ECO:0007669"/>
    <property type="project" value="InterPro"/>
</dbReference>
<dbReference type="Gene3D" id="4.10.240.10">
    <property type="entry name" value="Zn(2)-C6 fungal-type DNA-binding domain"/>
    <property type="match status" value="1"/>
</dbReference>
<feature type="compositionally biased region" description="Gly residues" evidence="3">
    <location>
        <begin position="1"/>
        <end position="13"/>
    </location>
</feature>
<dbReference type="CDD" id="cd12148">
    <property type="entry name" value="fungal_TF_MHR"/>
    <property type="match status" value="1"/>
</dbReference>
<feature type="region of interest" description="Disordered" evidence="3">
    <location>
        <begin position="104"/>
        <end position="173"/>
    </location>
</feature>
<dbReference type="InterPro" id="IPR007219">
    <property type="entry name" value="XnlR_reg_dom"/>
</dbReference>
<evidence type="ECO:0000256" key="1">
    <source>
        <dbReference type="ARBA" id="ARBA00022723"/>
    </source>
</evidence>
<dbReference type="GO" id="GO:0003677">
    <property type="term" value="F:DNA binding"/>
    <property type="evidence" value="ECO:0007669"/>
    <property type="project" value="InterPro"/>
</dbReference>
<feature type="domain" description="Zn(2)-C6 fungal-type" evidence="4">
    <location>
        <begin position="22"/>
        <end position="55"/>
    </location>
</feature>
<dbReference type="PANTHER" id="PTHR31668:SF30">
    <property type="entry name" value="ZN(II)2CYS6 TRANSCRIPTION FACTOR (EUROFUNG)"/>
    <property type="match status" value="1"/>
</dbReference>
<sequence>MPPKSNGGGGAGAAGASSGGRTCDNCRKRKIKCIEEANDHVACQGCHRLGLECTHDYIKKKPGRKNSFALAWKAAQNGDDLKPLGAHRSPQYHNHQSMSFPYPPIGTVRPPELSHHTQSNVPPPPFGLLSPMPPSNHSLPDNHPTNLSSEYSVPSHASSSTMAQASPGRPPSSFAVSSFAFSPSVRGPNDMSFNWLDSLVEPSGGGWFAGPDFNLDGSSAIPTQYVSDQAQLLSLESPEHLLTSASSSNTGSAKPHTLPVAKREPQLEDVTSWANISHFISLFLQFLYPLLPLVHRPTFAEHLATRRDLRDTDFRALLLSIVAYVISQLPTSRLVNDQFNIEGLKQLQRRCHRTCKSLQRTYYGPTNLTQICTIIFDTFYLLSIGLGHTAGARLGQAIQLAFSMGMHSDAKTTALGLDAIEIQLRRRVFWQLYASDKTRAIPGSPMLINDFQGVCSLPEPTDDDFITSQGMFPQPPSRPSVIAGFVCLSRVFRILSESFFHHRCILSNYPSVSTEWTVDAEDRLHKILREMPLAIQDPGVVSVEGTRNAFAMQRANILITAAICKFALYDLRAALNVDDDELAKERENIAREIHSLLMNIPVEDLASNGESVRGKVFHIACALCAQSPGNHADQELIKDWCNMFSAISFVQMPPPPPDAALDSRANSPPVMGPPPPPVTAHSS</sequence>
<evidence type="ECO:0000313" key="5">
    <source>
        <dbReference type="EMBL" id="ORY28818.1"/>
    </source>
</evidence>
<dbReference type="PANTHER" id="PTHR31668">
    <property type="entry name" value="GLUCOSE TRANSPORT TRANSCRIPTION REGULATOR RGT1-RELATED-RELATED"/>
    <property type="match status" value="1"/>
</dbReference>
<accession>A0A1Y2B1V1</accession>
<keyword evidence="1" id="KW-0479">Metal-binding</keyword>
<evidence type="ECO:0000256" key="3">
    <source>
        <dbReference type="SAM" id="MobiDB-lite"/>
    </source>
</evidence>
<dbReference type="Proteomes" id="UP000193986">
    <property type="component" value="Unassembled WGS sequence"/>
</dbReference>
<dbReference type="InParanoid" id="A0A1Y2B1V1"/>
<protein>
    <recommendedName>
        <fullName evidence="4">Zn(2)-C6 fungal-type domain-containing protein</fullName>
    </recommendedName>
</protein>
<reference evidence="5 6" key="1">
    <citation type="submission" date="2016-07" db="EMBL/GenBank/DDBJ databases">
        <title>Pervasive Adenine N6-methylation of Active Genes in Fungi.</title>
        <authorList>
            <consortium name="DOE Joint Genome Institute"/>
            <person name="Mondo S.J."/>
            <person name="Dannebaum R.O."/>
            <person name="Kuo R.C."/>
            <person name="Labutti K."/>
            <person name="Haridas S."/>
            <person name="Kuo A."/>
            <person name="Salamov A."/>
            <person name="Ahrendt S.R."/>
            <person name="Lipzen A."/>
            <person name="Sullivan W."/>
            <person name="Andreopoulos W.B."/>
            <person name="Clum A."/>
            <person name="Lindquist E."/>
            <person name="Daum C."/>
            <person name="Ramamoorthy G.K."/>
            <person name="Gryganskyi A."/>
            <person name="Culley D."/>
            <person name="Magnuson J.K."/>
            <person name="James T.Y."/>
            <person name="O'Malley M.A."/>
            <person name="Stajich J.E."/>
            <person name="Spatafora J.W."/>
            <person name="Visel A."/>
            <person name="Grigoriev I.V."/>
        </authorList>
    </citation>
    <scope>NUCLEOTIDE SEQUENCE [LARGE SCALE GENOMIC DNA]</scope>
    <source>
        <strain evidence="5 6">68-887.2</strain>
    </source>
</reference>
<dbReference type="CDD" id="cd00067">
    <property type="entry name" value="GAL4"/>
    <property type="match status" value="1"/>
</dbReference>
<keyword evidence="2" id="KW-0539">Nucleus</keyword>
<dbReference type="InterPro" id="IPR001138">
    <property type="entry name" value="Zn2Cys6_DnaBD"/>
</dbReference>
<feature type="compositionally biased region" description="Pro residues" evidence="3">
    <location>
        <begin position="121"/>
        <end position="134"/>
    </location>
</feature>
<proteinExistence type="predicted"/>
<dbReference type="OrthoDB" id="1708823at2759"/>
<dbReference type="GO" id="GO:0000981">
    <property type="term" value="F:DNA-binding transcription factor activity, RNA polymerase II-specific"/>
    <property type="evidence" value="ECO:0007669"/>
    <property type="project" value="InterPro"/>
</dbReference>
<dbReference type="InterPro" id="IPR036864">
    <property type="entry name" value="Zn2-C6_fun-type_DNA-bd_sf"/>
</dbReference>
<dbReference type="GO" id="GO:0008270">
    <property type="term" value="F:zinc ion binding"/>
    <property type="evidence" value="ECO:0007669"/>
    <property type="project" value="InterPro"/>
</dbReference>
<name>A0A1Y2B1V1_9TREE</name>
<dbReference type="Pfam" id="PF04082">
    <property type="entry name" value="Fungal_trans"/>
    <property type="match status" value="1"/>
</dbReference>
<comment type="caution">
    <text evidence="5">The sequence shown here is derived from an EMBL/GenBank/DDBJ whole genome shotgun (WGS) entry which is preliminary data.</text>
</comment>
<evidence type="ECO:0000256" key="2">
    <source>
        <dbReference type="ARBA" id="ARBA00023242"/>
    </source>
</evidence>